<evidence type="ECO:0000256" key="1">
    <source>
        <dbReference type="SAM" id="MobiDB-lite"/>
    </source>
</evidence>
<evidence type="ECO:0000313" key="3">
    <source>
        <dbReference type="Proteomes" id="UP001597417"/>
    </source>
</evidence>
<feature type="region of interest" description="Disordered" evidence="1">
    <location>
        <begin position="80"/>
        <end position="140"/>
    </location>
</feature>
<dbReference type="EMBL" id="JBHUKR010000002">
    <property type="protein sequence ID" value="MFD2414827.1"/>
    <property type="molecule type" value="Genomic_DNA"/>
</dbReference>
<name>A0ABW5FLY0_9PSEU</name>
<keyword evidence="3" id="KW-1185">Reference proteome</keyword>
<dbReference type="Proteomes" id="UP001597417">
    <property type="component" value="Unassembled WGS sequence"/>
</dbReference>
<feature type="compositionally biased region" description="Polar residues" evidence="1">
    <location>
        <begin position="97"/>
        <end position="118"/>
    </location>
</feature>
<reference evidence="3" key="1">
    <citation type="journal article" date="2019" name="Int. J. Syst. Evol. Microbiol.">
        <title>The Global Catalogue of Microorganisms (GCM) 10K type strain sequencing project: providing services to taxonomists for standard genome sequencing and annotation.</title>
        <authorList>
            <consortium name="The Broad Institute Genomics Platform"/>
            <consortium name="The Broad Institute Genome Sequencing Center for Infectious Disease"/>
            <person name="Wu L."/>
            <person name="Ma J."/>
        </authorList>
    </citation>
    <scope>NUCLEOTIDE SEQUENCE [LARGE SCALE GENOMIC DNA]</scope>
    <source>
        <strain evidence="3">CGMCC 4.7645</strain>
    </source>
</reference>
<evidence type="ECO:0000313" key="2">
    <source>
        <dbReference type="EMBL" id="MFD2414827.1"/>
    </source>
</evidence>
<dbReference type="RefSeq" id="WP_378260062.1">
    <property type="nucleotide sequence ID" value="NZ_JBHUKR010000002.1"/>
</dbReference>
<accession>A0ABW5FLY0</accession>
<proteinExistence type="predicted"/>
<feature type="region of interest" description="Disordered" evidence="1">
    <location>
        <begin position="1"/>
        <end position="31"/>
    </location>
</feature>
<gene>
    <name evidence="2" type="ORF">ACFSXZ_00600</name>
</gene>
<sequence>MATAEEIERRVEETDTARSERRSAAAKRVGELAKRRAAIAEQLTDIERELSDVLAESSDVIEINELARFTDVSAADLSRWLNDRKTARTKRKKPSGGSKSVTSQGPSTVAHQTVTPASSLHEPPSLRDSTVSAPTRAQGR</sequence>
<protein>
    <submittedName>
        <fullName evidence="2">Uncharacterized protein</fullName>
    </submittedName>
</protein>
<organism evidence="2 3">
    <name type="scientific">Amycolatopsis pigmentata</name>
    <dbReference type="NCBI Taxonomy" id="450801"/>
    <lineage>
        <taxon>Bacteria</taxon>
        <taxon>Bacillati</taxon>
        <taxon>Actinomycetota</taxon>
        <taxon>Actinomycetes</taxon>
        <taxon>Pseudonocardiales</taxon>
        <taxon>Pseudonocardiaceae</taxon>
        <taxon>Amycolatopsis</taxon>
    </lineage>
</organism>
<feature type="compositionally biased region" description="Polar residues" evidence="1">
    <location>
        <begin position="127"/>
        <end position="140"/>
    </location>
</feature>
<comment type="caution">
    <text evidence="2">The sequence shown here is derived from an EMBL/GenBank/DDBJ whole genome shotgun (WGS) entry which is preliminary data.</text>
</comment>